<dbReference type="EC" id="2.4.2.-" evidence="6"/>
<keyword evidence="3 6" id="KW-0808">Transferase</keyword>
<feature type="domain" description="PARP catalytic" evidence="9">
    <location>
        <begin position="770"/>
        <end position="950"/>
    </location>
</feature>
<keyword evidence="5" id="KW-0539">Nucleus</keyword>
<dbReference type="GO" id="GO:0003714">
    <property type="term" value="F:transcription corepressor activity"/>
    <property type="evidence" value="ECO:0007669"/>
    <property type="project" value="TreeGrafter"/>
</dbReference>
<sequence>MSSITDNEQIGREIMNGDFDRYLNEMTGFLIQQSQTSISTKSRSNTFTDMSELPVDNEQSIIYQIPIARDLDDILRDTDLALTMTQPNALRRKSFIDPGIFSCQHTFQSGLAGAGFFDQPKFCDKLKAEIKETYSVEMIITKTRDKLNLDNSMYIIDFKSNDQDKNHQALESFQDFLKTIETKVIDDKSDKSTVFHDLCTTNDILDKFIKNFILLDISLPFSSDLTIANKSYLAQDILKLVDQIQSQNILIILEQRCIHLFGLNDIVKEVEKQIEEIKTKYESSMVKLSLEPKQIKFLLDIYYNELKALETNYNDTTIIENLKNGEFTASTYVHDRIEPEIITLASLCTPIDFEIQEEAFGLIAHNECINLKNIGRQYKCQLDIQMKTTNKICEIPKALPQDHISNKLIAAAIKIYKNDLAKQKVDLIVIYSTSIHLCDSILKQAGQSVKNEYEKTAKISSLEPFEINSGNLSCRKLLFLPWEINQTSQEAFYQSIRNFISKAIQHAIKTHHTSIAFPSINCEKLNIDKNIIANEMLVEAQTQLLSANILLQINFVILPEHIDIFEIFQAKLESLQRGNLETKDIQIQYSFTKLKITIISNNIEKQEECKKALNYYVQQSISVREHFKQDLLKKWTQLAINTFYRYCFDRHVIPNMDILTGYLKLFGSKESVTEAENEYYREQVKQSEQARLITIAQDIIWAFKIDDKNWEKYPPELNAHIEDAYLTKLPTYQYTDDQFVEYVIDFEHNIETCVNSQLQRPIIRHDGFDLPEYWQVQKESIAQFSVQENSIEYKEIRALFDKTMTNKYTTLLRIDRIQNKQWYMQYNSYKSFSPKKNTEKKLFHGCPKDSAELIINSFFNRSFTGINGTAYGQGAYFSTNASYSHKHAQTNTLNDERYMFVANVLVGDSIRGNINMKTPPSGFDSTTDGDHIFVTYRDDQAYAAYLIVYQ</sequence>
<dbReference type="InterPro" id="IPR037197">
    <property type="entry name" value="WWE_dom_sf"/>
</dbReference>
<dbReference type="InterPro" id="IPR004170">
    <property type="entry name" value="WWE_dom"/>
</dbReference>
<evidence type="ECO:0000313" key="11">
    <source>
        <dbReference type="Proteomes" id="UP000663889"/>
    </source>
</evidence>
<dbReference type="PANTHER" id="PTHR14453:SF67">
    <property type="entry name" value="POLY [ADP-RIBOSE] POLYMERASE"/>
    <property type="match status" value="1"/>
</dbReference>
<dbReference type="SUPFAM" id="SSF56399">
    <property type="entry name" value="ADP-ribosylation"/>
    <property type="match status" value="1"/>
</dbReference>
<evidence type="ECO:0000256" key="7">
    <source>
        <dbReference type="SAM" id="Coils"/>
    </source>
</evidence>
<dbReference type="PANTHER" id="PTHR14453">
    <property type="entry name" value="PARP/ZINC FINGER CCCH TYPE DOMAIN CONTAINING PROTEIN"/>
    <property type="match status" value="1"/>
</dbReference>
<evidence type="ECO:0000313" key="10">
    <source>
        <dbReference type="EMBL" id="CAF0966697.1"/>
    </source>
</evidence>
<feature type="domain" description="WWE" evidence="8">
    <location>
        <begin position="687"/>
        <end position="764"/>
    </location>
</feature>
<organism evidence="10 11">
    <name type="scientific">Rotaria sordida</name>
    <dbReference type="NCBI Taxonomy" id="392033"/>
    <lineage>
        <taxon>Eukaryota</taxon>
        <taxon>Metazoa</taxon>
        <taxon>Spiralia</taxon>
        <taxon>Gnathifera</taxon>
        <taxon>Rotifera</taxon>
        <taxon>Eurotatoria</taxon>
        <taxon>Bdelloidea</taxon>
        <taxon>Philodinida</taxon>
        <taxon>Philodinidae</taxon>
        <taxon>Rotaria</taxon>
    </lineage>
</organism>
<evidence type="ECO:0000256" key="2">
    <source>
        <dbReference type="ARBA" id="ARBA00022676"/>
    </source>
</evidence>
<dbReference type="PROSITE" id="PS51059">
    <property type="entry name" value="PARP_CATALYTIC"/>
    <property type="match status" value="1"/>
</dbReference>
<gene>
    <name evidence="10" type="ORF">SEV965_LOCUS9026</name>
</gene>
<feature type="coiled-coil region" evidence="7">
    <location>
        <begin position="260"/>
        <end position="287"/>
    </location>
</feature>
<dbReference type="SUPFAM" id="SSF117839">
    <property type="entry name" value="WWE domain"/>
    <property type="match status" value="1"/>
</dbReference>
<reference evidence="10" key="1">
    <citation type="submission" date="2021-02" db="EMBL/GenBank/DDBJ databases">
        <authorList>
            <person name="Nowell W R."/>
        </authorList>
    </citation>
    <scope>NUCLEOTIDE SEQUENCE</scope>
</reference>
<protein>
    <recommendedName>
        <fullName evidence="6">Poly [ADP-ribose] polymerase</fullName>
        <shortName evidence="6">PARP</shortName>
        <ecNumber evidence="6">2.4.2.-</ecNumber>
    </recommendedName>
</protein>
<dbReference type="EMBL" id="CAJNOU010000344">
    <property type="protein sequence ID" value="CAF0966697.1"/>
    <property type="molecule type" value="Genomic_DNA"/>
</dbReference>
<dbReference type="PROSITE" id="PS50918">
    <property type="entry name" value="WWE"/>
    <property type="match status" value="1"/>
</dbReference>
<dbReference type="GO" id="GO:0003950">
    <property type="term" value="F:NAD+ poly-ADP-ribosyltransferase activity"/>
    <property type="evidence" value="ECO:0007669"/>
    <property type="project" value="UniProtKB-UniRule"/>
</dbReference>
<keyword evidence="7" id="KW-0175">Coiled coil</keyword>
<comment type="subcellular location">
    <subcellularLocation>
        <location evidence="1">Nucleus</location>
    </subcellularLocation>
</comment>
<dbReference type="Pfam" id="PF02825">
    <property type="entry name" value="WWE"/>
    <property type="match status" value="1"/>
</dbReference>
<comment type="caution">
    <text evidence="10">The sequence shown here is derived from an EMBL/GenBank/DDBJ whole genome shotgun (WGS) entry which is preliminary data.</text>
</comment>
<dbReference type="SUPFAM" id="SSF52949">
    <property type="entry name" value="Macro domain-like"/>
    <property type="match status" value="1"/>
</dbReference>
<dbReference type="GO" id="GO:0005737">
    <property type="term" value="C:cytoplasm"/>
    <property type="evidence" value="ECO:0007669"/>
    <property type="project" value="TreeGrafter"/>
</dbReference>
<keyword evidence="2 6" id="KW-0328">Glycosyltransferase</keyword>
<evidence type="ECO:0000256" key="5">
    <source>
        <dbReference type="ARBA" id="ARBA00023242"/>
    </source>
</evidence>
<keyword evidence="4 6" id="KW-0520">NAD</keyword>
<dbReference type="Gene3D" id="3.30.720.50">
    <property type="match status" value="1"/>
</dbReference>
<evidence type="ECO:0000256" key="3">
    <source>
        <dbReference type="ARBA" id="ARBA00022679"/>
    </source>
</evidence>
<dbReference type="Proteomes" id="UP000663889">
    <property type="component" value="Unassembled WGS sequence"/>
</dbReference>
<proteinExistence type="predicted"/>
<evidence type="ECO:0000259" key="8">
    <source>
        <dbReference type="PROSITE" id="PS50918"/>
    </source>
</evidence>
<evidence type="ECO:0000259" key="9">
    <source>
        <dbReference type="PROSITE" id="PS51059"/>
    </source>
</evidence>
<dbReference type="Gene3D" id="3.90.228.10">
    <property type="match status" value="1"/>
</dbReference>
<dbReference type="AlphaFoldDB" id="A0A814EBS3"/>
<evidence type="ECO:0000256" key="4">
    <source>
        <dbReference type="ARBA" id="ARBA00023027"/>
    </source>
</evidence>
<evidence type="ECO:0000256" key="1">
    <source>
        <dbReference type="ARBA" id="ARBA00004123"/>
    </source>
</evidence>
<dbReference type="GO" id="GO:0010629">
    <property type="term" value="P:negative regulation of gene expression"/>
    <property type="evidence" value="ECO:0007669"/>
    <property type="project" value="TreeGrafter"/>
</dbReference>
<dbReference type="Gene3D" id="3.40.220.10">
    <property type="entry name" value="Leucine Aminopeptidase, subunit E, domain 1"/>
    <property type="match status" value="1"/>
</dbReference>
<dbReference type="InterPro" id="IPR012317">
    <property type="entry name" value="Poly(ADP-ribose)pol_cat_dom"/>
</dbReference>
<dbReference type="InterPro" id="IPR043472">
    <property type="entry name" value="Macro_dom-like"/>
</dbReference>
<accession>A0A814EBS3</accession>
<dbReference type="GO" id="GO:0005634">
    <property type="term" value="C:nucleus"/>
    <property type="evidence" value="ECO:0007669"/>
    <property type="project" value="UniProtKB-SubCell"/>
</dbReference>
<dbReference type="InterPro" id="IPR052056">
    <property type="entry name" value="Mono-ARTD/PARP"/>
</dbReference>
<dbReference type="Pfam" id="PF00644">
    <property type="entry name" value="PARP"/>
    <property type="match status" value="1"/>
</dbReference>
<evidence type="ECO:0000256" key="6">
    <source>
        <dbReference type="RuleBase" id="RU362114"/>
    </source>
</evidence>
<name>A0A814EBS3_9BILA</name>